<dbReference type="Proteomes" id="UP000011560">
    <property type="component" value="Unassembled WGS sequence"/>
</dbReference>
<evidence type="ECO:0000313" key="1">
    <source>
        <dbReference type="EMBL" id="ELZ12525.1"/>
    </source>
</evidence>
<accession>M0BNV9</accession>
<evidence type="ECO:0000313" key="2">
    <source>
        <dbReference type="Proteomes" id="UP000011560"/>
    </source>
</evidence>
<protein>
    <submittedName>
        <fullName evidence="1">Uncharacterized protein</fullName>
    </submittedName>
</protein>
<organism evidence="1 2">
    <name type="scientific">Halovivax asiaticus JCM 14624</name>
    <dbReference type="NCBI Taxonomy" id="1227490"/>
    <lineage>
        <taxon>Archaea</taxon>
        <taxon>Methanobacteriati</taxon>
        <taxon>Methanobacteriota</taxon>
        <taxon>Stenosarchaea group</taxon>
        <taxon>Halobacteria</taxon>
        <taxon>Halobacteriales</taxon>
        <taxon>Natrialbaceae</taxon>
        <taxon>Halovivax</taxon>
    </lineage>
</organism>
<gene>
    <name evidence="1" type="ORF">C479_03992</name>
</gene>
<name>M0BNV9_9EURY</name>
<reference evidence="1 2" key="1">
    <citation type="journal article" date="2014" name="PLoS Genet.">
        <title>Phylogenetically driven sequencing of extremely halophilic archaea reveals strategies for static and dynamic osmo-response.</title>
        <authorList>
            <person name="Becker E.A."/>
            <person name="Seitzer P.M."/>
            <person name="Tritt A."/>
            <person name="Larsen D."/>
            <person name="Krusor M."/>
            <person name="Yao A.I."/>
            <person name="Wu D."/>
            <person name="Madern D."/>
            <person name="Eisen J.A."/>
            <person name="Darling A.E."/>
            <person name="Facciotti M.T."/>
        </authorList>
    </citation>
    <scope>NUCLEOTIDE SEQUENCE [LARGE SCALE GENOMIC DNA]</scope>
    <source>
        <strain evidence="1 2">JCM 14624</strain>
    </source>
</reference>
<sequence>MERIQSEAVSGRVSADVVAQIERATEETDLTKSQLVARAVEYYIEKNPDDISSFYPDGSLAEFVEGLC</sequence>
<dbReference type="EMBL" id="AOIQ01000008">
    <property type="protein sequence ID" value="ELZ12525.1"/>
    <property type="molecule type" value="Genomic_DNA"/>
</dbReference>
<comment type="caution">
    <text evidence="1">The sequence shown here is derived from an EMBL/GenBank/DDBJ whole genome shotgun (WGS) entry which is preliminary data.</text>
</comment>
<keyword evidence="2" id="KW-1185">Reference proteome</keyword>
<dbReference type="AlphaFoldDB" id="M0BNV9"/>
<proteinExistence type="predicted"/>